<dbReference type="InterPro" id="IPR029032">
    <property type="entry name" value="AhpD-like"/>
</dbReference>
<dbReference type="InterPro" id="IPR003779">
    <property type="entry name" value="CMD-like"/>
</dbReference>
<keyword evidence="3" id="KW-1185">Reference proteome</keyword>
<dbReference type="PANTHER" id="PTHR35446:SF2">
    <property type="entry name" value="CARBOXYMUCONOLACTONE DECARBOXYLASE-LIKE DOMAIN-CONTAINING PROTEIN"/>
    <property type="match status" value="1"/>
</dbReference>
<dbReference type="OrthoDB" id="380383at2157"/>
<reference evidence="2 3" key="2">
    <citation type="journal article" date="2011" name="Stand. Genomic Sci.">
        <title>Complete genome sequence of Ferroglobus placidus AEDII12DO.</title>
        <authorList>
            <person name="Anderson I."/>
            <person name="Risso C."/>
            <person name="Holmes D."/>
            <person name="Lucas S."/>
            <person name="Copeland A."/>
            <person name="Lapidus A."/>
            <person name="Cheng J.F."/>
            <person name="Bruce D."/>
            <person name="Goodwin L."/>
            <person name="Pitluck S."/>
            <person name="Saunders E."/>
            <person name="Brettin T."/>
            <person name="Detter J.C."/>
            <person name="Han C."/>
            <person name="Tapia R."/>
            <person name="Larimer F."/>
            <person name="Land M."/>
            <person name="Hauser L."/>
            <person name="Woyke T."/>
            <person name="Lovley D."/>
            <person name="Kyrpides N."/>
            <person name="Ivanova N."/>
        </authorList>
    </citation>
    <scope>NUCLEOTIDE SEQUENCE [LARGE SCALE GENOMIC DNA]</scope>
    <source>
        <strain evidence="3">DSM 10642 / AEDII12DO</strain>
    </source>
</reference>
<dbReference type="NCBIfam" id="TIGR00778">
    <property type="entry name" value="ahpD_dom"/>
    <property type="match status" value="1"/>
</dbReference>
<gene>
    <name evidence="2" type="ordered locus">Ferp_0332</name>
</gene>
<dbReference type="PANTHER" id="PTHR35446">
    <property type="entry name" value="SI:CH211-175M2.5"/>
    <property type="match status" value="1"/>
</dbReference>
<dbReference type="STRING" id="589924.Ferp_0332"/>
<evidence type="ECO:0000259" key="1">
    <source>
        <dbReference type="Pfam" id="PF02627"/>
    </source>
</evidence>
<accession>D3S2I1</accession>
<dbReference type="GO" id="GO:0051920">
    <property type="term" value="F:peroxiredoxin activity"/>
    <property type="evidence" value="ECO:0007669"/>
    <property type="project" value="InterPro"/>
</dbReference>
<name>D3S2I1_FERPA</name>
<feature type="domain" description="Carboxymuconolactone decarboxylase-like" evidence="1">
    <location>
        <begin position="37"/>
        <end position="93"/>
    </location>
</feature>
<protein>
    <submittedName>
        <fullName evidence="2">Alkylhydroperoxidase like protein, AhpD family</fullName>
    </submittedName>
</protein>
<dbReference type="eggNOG" id="arCOG06151">
    <property type="taxonomic scope" value="Archaea"/>
</dbReference>
<dbReference type="InterPro" id="IPR004675">
    <property type="entry name" value="AhpD_core"/>
</dbReference>
<dbReference type="GeneID" id="8777830"/>
<evidence type="ECO:0000313" key="2">
    <source>
        <dbReference type="EMBL" id="ADC64511.1"/>
    </source>
</evidence>
<dbReference type="SUPFAM" id="SSF69118">
    <property type="entry name" value="AhpD-like"/>
    <property type="match status" value="1"/>
</dbReference>
<reference evidence="3" key="1">
    <citation type="submission" date="2010-02" db="EMBL/GenBank/DDBJ databases">
        <title>Complete sequence of Ferroglobus placidus DSM 10642.</title>
        <authorList>
            <consortium name="US DOE Joint Genome Institute"/>
            <person name="Lucas S."/>
            <person name="Copeland A."/>
            <person name="Lapidus A."/>
            <person name="Cheng J.-F."/>
            <person name="Bruce D."/>
            <person name="Goodwin L."/>
            <person name="Pitluck S."/>
            <person name="Saunders E."/>
            <person name="Brettin T."/>
            <person name="Detter J.C."/>
            <person name="Han C."/>
            <person name="Tapia R."/>
            <person name="Larimer F."/>
            <person name="Land M."/>
            <person name="Hauser L."/>
            <person name="Kyrpides N."/>
            <person name="Ivanova N."/>
            <person name="Holmes D."/>
            <person name="Lovley D."/>
            <person name="Kyrpides N."/>
            <person name="Anderson I.J."/>
            <person name="Woyke T."/>
        </authorList>
    </citation>
    <scope>NUCLEOTIDE SEQUENCE [LARGE SCALE GENOMIC DNA]</scope>
    <source>
        <strain evidence="3">DSM 10642 / AEDII12DO</strain>
    </source>
</reference>
<evidence type="ECO:0000313" key="3">
    <source>
        <dbReference type="Proteomes" id="UP000002613"/>
    </source>
</evidence>
<dbReference type="Proteomes" id="UP000002613">
    <property type="component" value="Chromosome"/>
</dbReference>
<dbReference type="RefSeq" id="WP_012964858.1">
    <property type="nucleotide sequence ID" value="NC_013849.1"/>
</dbReference>
<dbReference type="HOGENOM" id="CLU_1782424_0_0_2"/>
<proteinExistence type="predicted"/>
<sequence>MVRPLSDEELPAELLRFLKDRFGSKIPTAYRVLARFPDLLFKFVEFRDEIMKKGRVERVLKEKIALKVSEVNDCNPCYVSHKRKLEALGGREDAEDEREKVLLEFVEKAVLNRGKVDSSLEKLLRFFDEDEALEVCLVVSLYMFLNTFNNLVVKNRSFQIH</sequence>
<organism evidence="2 3">
    <name type="scientific">Ferroglobus placidus (strain DSM 10642 / AEDII12DO)</name>
    <dbReference type="NCBI Taxonomy" id="589924"/>
    <lineage>
        <taxon>Archaea</taxon>
        <taxon>Methanobacteriati</taxon>
        <taxon>Methanobacteriota</taxon>
        <taxon>Archaeoglobi</taxon>
        <taxon>Archaeoglobales</taxon>
        <taxon>Archaeoglobaceae</taxon>
        <taxon>Ferroglobus</taxon>
    </lineage>
</organism>
<dbReference type="Pfam" id="PF02627">
    <property type="entry name" value="CMD"/>
    <property type="match status" value="1"/>
</dbReference>
<keyword evidence="2" id="KW-0560">Oxidoreductase</keyword>
<dbReference type="EMBL" id="CP001899">
    <property type="protein sequence ID" value="ADC64511.1"/>
    <property type="molecule type" value="Genomic_DNA"/>
</dbReference>
<keyword evidence="2" id="KW-0575">Peroxidase</keyword>
<dbReference type="Gene3D" id="1.20.1290.10">
    <property type="entry name" value="AhpD-like"/>
    <property type="match status" value="1"/>
</dbReference>
<dbReference type="AlphaFoldDB" id="D3S2I1"/>
<dbReference type="PaxDb" id="589924-Ferp_0332"/>
<dbReference type="KEGG" id="fpl:Ferp_0332"/>